<dbReference type="Pfam" id="PF12832">
    <property type="entry name" value="MFS_1_like"/>
    <property type="match status" value="1"/>
</dbReference>
<dbReference type="NCBIfam" id="NF037955">
    <property type="entry name" value="mfs"/>
    <property type="match status" value="1"/>
</dbReference>
<keyword evidence="12" id="KW-1185">Reference proteome</keyword>
<sequence length="405" mass="44503">MLTPSPYGWISQYFIGFFFAYGVYLPFWSLWFEKQGVSPADIGLLVGLGLVTRCVANLTLTPRLHKVEHLLPALRCFSVLALIFVGCHFLVGGNFWLMAVVTILFNSCCGPIVPVSDAVANYYARLKMLDYGQTRLWGSIAFILGSTAVGYLITAYGTDMILYTAMFGLLVSFVLAMRLVNPMPVTESQHFQQRPSLLALLSDRATVKFLCLVALIQGSHAAYYGFSAIYWQASGISAEVIGYLWSLGVAAEVAIFALSKRLFSGWSIRSLFIMAAFGVILRWGMTAMSTAMWVLVLVQLLHGVTFAVAHIAAIQYIQRAAENKVVVLQALYNAIPLGGFIALMTILSGRLYESWGGNVFWLMAAMGGLALMIKLEPQRKDYSIVDLSKPSQGTDNPTSVTSIKD</sequence>
<keyword evidence="5 9" id="KW-0812">Transmembrane</keyword>
<dbReference type="InterPro" id="IPR036259">
    <property type="entry name" value="MFS_trans_sf"/>
</dbReference>
<feature type="transmembrane region" description="Helical" evidence="9">
    <location>
        <begin position="355"/>
        <end position="373"/>
    </location>
</feature>
<accession>U3AUB8</accession>
<dbReference type="PIRSF" id="PIRSF004925">
    <property type="entry name" value="HcaT"/>
    <property type="match status" value="1"/>
</dbReference>
<evidence type="ECO:0000256" key="8">
    <source>
        <dbReference type="SAM" id="MobiDB-lite"/>
    </source>
</evidence>
<dbReference type="GO" id="GO:0015528">
    <property type="term" value="F:lactose:proton symporter activity"/>
    <property type="evidence" value="ECO:0007669"/>
    <property type="project" value="TreeGrafter"/>
</dbReference>
<evidence type="ECO:0000256" key="9">
    <source>
        <dbReference type="SAM" id="Phobius"/>
    </source>
</evidence>
<reference evidence="11 12" key="1">
    <citation type="submission" date="2013-09" db="EMBL/GenBank/DDBJ databases">
        <title>Whole genome shotgun sequence of Vibrio azureus NBRC 104587.</title>
        <authorList>
            <person name="Isaki S."/>
            <person name="Hosoyama A."/>
            <person name="Numata M."/>
            <person name="Hashimoto M."/>
            <person name="Hosoyama Y."/>
            <person name="Tsuchikane K."/>
            <person name="Noguchi M."/>
            <person name="Hirakata S."/>
            <person name="Ichikawa N."/>
            <person name="Ohji S."/>
            <person name="Yamazoe A."/>
            <person name="Fujita N."/>
        </authorList>
    </citation>
    <scope>NUCLEOTIDE SEQUENCE [LARGE SCALE GENOMIC DNA]</scope>
    <source>
        <strain evidence="11 12">NBRC 104587</strain>
    </source>
</reference>
<dbReference type="GO" id="GO:0005886">
    <property type="term" value="C:plasma membrane"/>
    <property type="evidence" value="ECO:0007669"/>
    <property type="project" value="UniProtKB-SubCell"/>
</dbReference>
<evidence type="ECO:0000256" key="5">
    <source>
        <dbReference type="ARBA" id="ARBA00022692"/>
    </source>
</evidence>
<evidence type="ECO:0000313" key="11">
    <source>
        <dbReference type="EMBL" id="GAD76822.1"/>
    </source>
</evidence>
<keyword evidence="3" id="KW-1003">Cell membrane</keyword>
<dbReference type="RefSeq" id="WP_021710569.1">
    <property type="nucleotide sequence ID" value="NZ_BAOB01000045.1"/>
</dbReference>
<evidence type="ECO:0000256" key="4">
    <source>
        <dbReference type="ARBA" id="ARBA00022519"/>
    </source>
</evidence>
<evidence type="ECO:0000313" key="12">
    <source>
        <dbReference type="Proteomes" id="UP000016567"/>
    </source>
</evidence>
<feature type="transmembrane region" description="Helical" evidence="9">
    <location>
        <begin position="12"/>
        <end position="30"/>
    </location>
</feature>
<keyword evidence="7 9" id="KW-0472">Membrane</keyword>
<dbReference type="EMBL" id="BATL01000053">
    <property type="protein sequence ID" value="GAD76822.1"/>
    <property type="molecule type" value="Genomic_DNA"/>
</dbReference>
<evidence type="ECO:0000256" key="7">
    <source>
        <dbReference type="ARBA" id="ARBA00023136"/>
    </source>
</evidence>
<evidence type="ECO:0000256" key="3">
    <source>
        <dbReference type="ARBA" id="ARBA00022475"/>
    </source>
</evidence>
<dbReference type="eggNOG" id="COG2814">
    <property type="taxonomic scope" value="Bacteria"/>
</dbReference>
<dbReference type="AlphaFoldDB" id="U3AUB8"/>
<feature type="transmembrane region" description="Helical" evidence="9">
    <location>
        <begin position="97"/>
        <end position="124"/>
    </location>
</feature>
<gene>
    <name evidence="11" type="primary">hcaT</name>
    <name evidence="11" type="ORF">VAZ01S_053_00410</name>
</gene>
<evidence type="ECO:0000256" key="2">
    <source>
        <dbReference type="ARBA" id="ARBA00022448"/>
    </source>
</evidence>
<evidence type="ECO:0000256" key="6">
    <source>
        <dbReference type="ARBA" id="ARBA00022989"/>
    </source>
</evidence>
<dbReference type="GO" id="GO:0030395">
    <property type="term" value="F:lactose binding"/>
    <property type="evidence" value="ECO:0007669"/>
    <property type="project" value="TreeGrafter"/>
</dbReference>
<feature type="transmembrane region" description="Helical" evidence="9">
    <location>
        <begin position="72"/>
        <end position="91"/>
    </location>
</feature>
<dbReference type="Proteomes" id="UP000016567">
    <property type="component" value="Unassembled WGS sequence"/>
</dbReference>
<feature type="compositionally biased region" description="Polar residues" evidence="8">
    <location>
        <begin position="389"/>
        <end position="405"/>
    </location>
</feature>
<feature type="transmembrane region" description="Helical" evidence="9">
    <location>
        <begin position="209"/>
        <end position="231"/>
    </location>
</feature>
<keyword evidence="6 9" id="KW-1133">Transmembrane helix</keyword>
<evidence type="ECO:0000259" key="10">
    <source>
        <dbReference type="Pfam" id="PF12832"/>
    </source>
</evidence>
<comment type="caution">
    <text evidence="11">The sequence shown here is derived from an EMBL/GenBank/DDBJ whole genome shotgun (WGS) entry which is preliminary data.</text>
</comment>
<evidence type="ECO:0000256" key="1">
    <source>
        <dbReference type="ARBA" id="ARBA00004429"/>
    </source>
</evidence>
<dbReference type="STRING" id="1219077.VAZ01S_053_00410"/>
<feature type="transmembrane region" description="Helical" evidence="9">
    <location>
        <begin position="243"/>
        <end position="259"/>
    </location>
</feature>
<feature type="transmembrane region" description="Helical" evidence="9">
    <location>
        <begin position="291"/>
        <end position="313"/>
    </location>
</feature>
<dbReference type="Gene3D" id="1.20.1250.20">
    <property type="entry name" value="MFS general substrate transporter like domains"/>
    <property type="match status" value="2"/>
</dbReference>
<protein>
    <submittedName>
        <fullName evidence="11">3-phenylpropionate transporter</fullName>
    </submittedName>
</protein>
<dbReference type="SUPFAM" id="SSF103473">
    <property type="entry name" value="MFS general substrate transporter"/>
    <property type="match status" value="1"/>
</dbReference>
<dbReference type="InterPro" id="IPR026032">
    <property type="entry name" value="HcaT-like"/>
</dbReference>
<proteinExistence type="predicted"/>
<dbReference type="PANTHER" id="PTHR23522:SF10">
    <property type="entry name" value="3-PHENYLPROPIONIC ACID TRANSPORTER-RELATED"/>
    <property type="match status" value="1"/>
</dbReference>
<comment type="subcellular location">
    <subcellularLocation>
        <location evidence="1">Cell inner membrane</location>
        <topology evidence="1">Multi-pass membrane protein</topology>
    </subcellularLocation>
</comment>
<dbReference type="PANTHER" id="PTHR23522">
    <property type="entry name" value="BLL5896 PROTEIN"/>
    <property type="match status" value="1"/>
</dbReference>
<feature type="transmembrane region" description="Helical" evidence="9">
    <location>
        <begin position="160"/>
        <end position="180"/>
    </location>
</feature>
<feature type="region of interest" description="Disordered" evidence="8">
    <location>
        <begin position="386"/>
        <end position="405"/>
    </location>
</feature>
<dbReference type="InterPro" id="IPR024989">
    <property type="entry name" value="MFS_assoc_dom"/>
</dbReference>
<name>U3AUB8_9VIBR</name>
<dbReference type="OrthoDB" id="9150135at2"/>
<dbReference type="CDD" id="cd17335">
    <property type="entry name" value="MFS_MFSD6"/>
    <property type="match status" value="1"/>
</dbReference>
<feature type="transmembrane region" description="Helical" evidence="9">
    <location>
        <begin position="325"/>
        <end position="349"/>
    </location>
</feature>
<dbReference type="NCBIfam" id="NF008346">
    <property type="entry name" value="PRK11128.1"/>
    <property type="match status" value="1"/>
</dbReference>
<feature type="transmembrane region" description="Helical" evidence="9">
    <location>
        <begin position="136"/>
        <end position="154"/>
    </location>
</feature>
<keyword evidence="4" id="KW-0997">Cell inner membrane</keyword>
<feature type="domain" description="Major facilitator superfamily associated" evidence="10">
    <location>
        <begin position="13"/>
        <end position="361"/>
    </location>
</feature>
<feature type="transmembrane region" description="Helical" evidence="9">
    <location>
        <begin position="266"/>
        <end position="285"/>
    </location>
</feature>
<organism evidence="11 12">
    <name type="scientific">Vibrio azureus NBRC 104587</name>
    <dbReference type="NCBI Taxonomy" id="1219077"/>
    <lineage>
        <taxon>Bacteria</taxon>
        <taxon>Pseudomonadati</taxon>
        <taxon>Pseudomonadota</taxon>
        <taxon>Gammaproteobacteria</taxon>
        <taxon>Vibrionales</taxon>
        <taxon>Vibrionaceae</taxon>
        <taxon>Vibrio</taxon>
    </lineage>
</organism>
<keyword evidence="2" id="KW-0813">Transport</keyword>